<keyword evidence="1" id="KW-1185">Reference proteome</keyword>
<organism evidence="1 2">
    <name type="scientific">Cephus cinctus</name>
    <name type="common">Wheat stem sawfly</name>
    <dbReference type="NCBI Taxonomy" id="211228"/>
    <lineage>
        <taxon>Eukaryota</taxon>
        <taxon>Metazoa</taxon>
        <taxon>Ecdysozoa</taxon>
        <taxon>Arthropoda</taxon>
        <taxon>Hexapoda</taxon>
        <taxon>Insecta</taxon>
        <taxon>Pterygota</taxon>
        <taxon>Neoptera</taxon>
        <taxon>Endopterygota</taxon>
        <taxon>Hymenoptera</taxon>
        <taxon>Cephoidea</taxon>
        <taxon>Cephidae</taxon>
        <taxon>Cephus</taxon>
    </lineage>
</organism>
<name>A0AAJ7BNU4_CEPCN</name>
<gene>
    <name evidence="2" type="primary">LOC107265541</name>
</gene>
<evidence type="ECO:0000313" key="1">
    <source>
        <dbReference type="Proteomes" id="UP000694920"/>
    </source>
</evidence>
<reference evidence="2" key="1">
    <citation type="submission" date="2025-08" db="UniProtKB">
        <authorList>
            <consortium name="RefSeq"/>
        </authorList>
    </citation>
    <scope>IDENTIFICATION</scope>
</reference>
<dbReference type="RefSeq" id="XP_015590606.1">
    <property type="nucleotide sequence ID" value="XM_015735120.2"/>
</dbReference>
<dbReference type="Proteomes" id="UP000694920">
    <property type="component" value="Unplaced"/>
</dbReference>
<dbReference type="InterPro" id="IPR024857">
    <property type="entry name" value="Cappuccino"/>
</dbReference>
<dbReference type="GeneID" id="107265541"/>
<dbReference type="KEGG" id="ccin:107265541"/>
<dbReference type="PANTHER" id="PTHR16230:SF3">
    <property type="entry name" value="BIOGENESIS OF LYSOSOMAL ORGANELLES COMPLEX-1, SUBUNIT 4, CAPPUCCINO"/>
    <property type="match status" value="1"/>
</dbReference>
<dbReference type="CTD" id="39219"/>
<sequence>MIEELAKDYAAYAKVDLTDQMKNVHDSIEDMMTRLEEFESIIGMVQTEGAECMSGHIPRLLSIRPELRNLGKRIDALNFFVARANADLTALETAVDNAEAELGGPETIFGMLNPLSLFKKNQEPIVVQRSTSFEQPIIYKTDDYFDKQ</sequence>
<proteinExistence type="predicted"/>
<accession>A0AAJ7BNU4</accession>
<dbReference type="GO" id="GO:0031083">
    <property type="term" value="C:BLOC-1 complex"/>
    <property type="evidence" value="ECO:0007669"/>
    <property type="project" value="TreeGrafter"/>
</dbReference>
<dbReference type="PANTHER" id="PTHR16230">
    <property type="entry name" value="CAPPUCCINO"/>
    <property type="match status" value="1"/>
</dbReference>
<evidence type="ECO:0000313" key="2">
    <source>
        <dbReference type="RefSeq" id="XP_015590606.1"/>
    </source>
</evidence>
<protein>
    <submittedName>
        <fullName evidence="2">Biogenesis of lysosome-related organelles complex 1 subunit 4 isoform X1</fullName>
    </submittedName>
</protein>
<dbReference type="AlphaFoldDB" id="A0AAJ7BNU4"/>